<comment type="caution">
    <text evidence="2">The sequence shown here is derived from an EMBL/GenBank/DDBJ whole genome shotgun (WGS) entry which is preliminary data.</text>
</comment>
<dbReference type="GO" id="GO:0046033">
    <property type="term" value="P:AMP metabolic process"/>
    <property type="evidence" value="ECO:0007669"/>
    <property type="project" value="TreeGrafter"/>
</dbReference>
<dbReference type="Pfam" id="PF19326">
    <property type="entry name" value="AMP_deaminase"/>
    <property type="match status" value="1"/>
</dbReference>
<evidence type="ECO:0000313" key="3">
    <source>
        <dbReference type="Proteomes" id="UP000653305"/>
    </source>
</evidence>
<dbReference type="InterPro" id="IPR006329">
    <property type="entry name" value="AMPD"/>
</dbReference>
<accession>A0A830C428</accession>
<dbReference type="GO" id="GO:0003876">
    <property type="term" value="F:AMP deaminase activity"/>
    <property type="evidence" value="ECO:0007669"/>
    <property type="project" value="InterPro"/>
</dbReference>
<evidence type="ECO:0000313" key="2">
    <source>
        <dbReference type="EMBL" id="GFP93809.1"/>
    </source>
</evidence>
<organism evidence="2 3">
    <name type="scientific">Phtheirospermum japonicum</name>
    <dbReference type="NCBI Taxonomy" id="374723"/>
    <lineage>
        <taxon>Eukaryota</taxon>
        <taxon>Viridiplantae</taxon>
        <taxon>Streptophyta</taxon>
        <taxon>Embryophyta</taxon>
        <taxon>Tracheophyta</taxon>
        <taxon>Spermatophyta</taxon>
        <taxon>Magnoliopsida</taxon>
        <taxon>eudicotyledons</taxon>
        <taxon>Gunneridae</taxon>
        <taxon>Pentapetalae</taxon>
        <taxon>asterids</taxon>
        <taxon>lamiids</taxon>
        <taxon>Lamiales</taxon>
        <taxon>Orobanchaceae</taxon>
        <taxon>Orobanchaceae incertae sedis</taxon>
        <taxon>Phtheirospermum</taxon>
    </lineage>
</organism>
<dbReference type="SUPFAM" id="SSF51556">
    <property type="entry name" value="Metallo-dependent hydrolases"/>
    <property type="match status" value="1"/>
</dbReference>
<dbReference type="AlphaFoldDB" id="A0A830C428"/>
<keyword evidence="3" id="KW-1185">Reference proteome</keyword>
<proteinExistence type="inferred from homology"/>
<dbReference type="EMBL" id="BMAC01000326">
    <property type="protein sequence ID" value="GFP93809.1"/>
    <property type="molecule type" value="Genomic_DNA"/>
</dbReference>
<reference evidence="2" key="1">
    <citation type="submission" date="2020-07" db="EMBL/GenBank/DDBJ databases">
        <title>Ethylene signaling mediates host invasion by parasitic plants.</title>
        <authorList>
            <person name="Yoshida S."/>
        </authorList>
    </citation>
    <scope>NUCLEOTIDE SEQUENCE</scope>
    <source>
        <strain evidence="2">Okayama</strain>
    </source>
</reference>
<name>A0A830C428_9LAMI</name>
<comment type="similarity">
    <text evidence="1">Belongs to the metallo-dependent hydrolases superfamily. Adenosine and AMP deaminases family.</text>
</comment>
<dbReference type="Gene3D" id="3.20.20.140">
    <property type="entry name" value="Metal-dependent hydrolases"/>
    <property type="match status" value="1"/>
</dbReference>
<dbReference type="OrthoDB" id="1699317at2759"/>
<dbReference type="PANTHER" id="PTHR11359:SF0">
    <property type="entry name" value="AMP DEAMINASE"/>
    <property type="match status" value="1"/>
</dbReference>
<dbReference type="GO" id="GO:0032264">
    <property type="term" value="P:IMP salvage"/>
    <property type="evidence" value="ECO:0007669"/>
    <property type="project" value="InterPro"/>
</dbReference>
<dbReference type="Proteomes" id="UP000653305">
    <property type="component" value="Unassembled WGS sequence"/>
</dbReference>
<dbReference type="GO" id="GO:0005829">
    <property type="term" value="C:cytosol"/>
    <property type="evidence" value="ECO:0007669"/>
    <property type="project" value="TreeGrafter"/>
</dbReference>
<dbReference type="PANTHER" id="PTHR11359">
    <property type="entry name" value="AMP DEAMINASE"/>
    <property type="match status" value="1"/>
</dbReference>
<evidence type="ECO:0000256" key="1">
    <source>
        <dbReference type="ARBA" id="ARBA00006676"/>
    </source>
</evidence>
<sequence>MMAEYRISIYGRKMSEWDHLASWIVNNDLYSENVVWLIQWSVSGCKYMINLFDLIL</sequence>
<gene>
    <name evidence="2" type="ORF">PHJA_001525200</name>
</gene>
<protein>
    <submittedName>
        <fullName evidence="2">Amp deaminase</fullName>
    </submittedName>
</protein>
<dbReference type="InterPro" id="IPR032466">
    <property type="entry name" value="Metal_Hydrolase"/>
</dbReference>